<feature type="region of interest" description="Disordered" evidence="11">
    <location>
        <begin position="83"/>
        <end position="104"/>
    </location>
</feature>
<dbReference type="InterPro" id="IPR017978">
    <property type="entry name" value="GPCR_3_C"/>
</dbReference>
<evidence type="ECO:0000256" key="6">
    <source>
        <dbReference type="ARBA" id="ARBA00023040"/>
    </source>
</evidence>
<evidence type="ECO:0000256" key="3">
    <source>
        <dbReference type="ARBA" id="ARBA00022475"/>
    </source>
</evidence>
<comment type="subcellular location">
    <subcellularLocation>
        <location evidence="1">Cell membrane</location>
        <topology evidence="1">Multi-pass membrane protein</topology>
    </subcellularLocation>
</comment>
<keyword evidence="5 12" id="KW-1133">Transmembrane helix</keyword>
<dbReference type="Gene3D" id="3.40.50.2300">
    <property type="match status" value="2"/>
</dbReference>
<dbReference type="Proteomes" id="UP001165740">
    <property type="component" value="Chromosome 13"/>
</dbReference>
<protein>
    <submittedName>
        <fullName evidence="15">Metabotropic glutamate receptor 3-like</fullName>
    </submittedName>
</protein>
<dbReference type="AlphaFoldDB" id="A0A9W2YQW3"/>
<evidence type="ECO:0000256" key="8">
    <source>
        <dbReference type="ARBA" id="ARBA00023170"/>
    </source>
</evidence>
<evidence type="ECO:0000256" key="10">
    <source>
        <dbReference type="ARBA" id="ARBA00023224"/>
    </source>
</evidence>
<dbReference type="PRINTS" id="PR00593">
    <property type="entry name" value="MTABOTROPICR"/>
</dbReference>
<dbReference type="CDD" id="cd15045">
    <property type="entry name" value="7tmC_mGluRs"/>
    <property type="match status" value="1"/>
</dbReference>
<comment type="similarity">
    <text evidence="2">Belongs to the G-protein coupled receptor 3 family.</text>
</comment>
<feature type="transmembrane region" description="Helical" evidence="12">
    <location>
        <begin position="705"/>
        <end position="729"/>
    </location>
</feature>
<evidence type="ECO:0000313" key="14">
    <source>
        <dbReference type="Proteomes" id="UP001165740"/>
    </source>
</evidence>
<accession>A0A9W2YQW3</accession>
<dbReference type="GO" id="GO:0004930">
    <property type="term" value="F:G protein-coupled receptor activity"/>
    <property type="evidence" value="ECO:0007669"/>
    <property type="project" value="UniProtKB-KW"/>
</dbReference>
<evidence type="ECO:0000256" key="5">
    <source>
        <dbReference type="ARBA" id="ARBA00022989"/>
    </source>
</evidence>
<feature type="domain" description="G-protein coupled receptors family 3 profile" evidence="13">
    <location>
        <begin position="706"/>
        <end position="971"/>
    </location>
</feature>
<dbReference type="CDD" id="cd06362">
    <property type="entry name" value="PBP1_mGluR"/>
    <property type="match status" value="1"/>
</dbReference>
<dbReference type="PROSITE" id="PS00981">
    <property type="entry name" value="G_PROTEIN_RECEP_F3_3"/>
    <property type="match status" value="1"/>
</dbReference>
<feature type="transmembrane region" description="Helical" evidence="12">
    <location>
        <begin position="741"/>
        <end position="763"/>
    </location>
</feature>
<keyword evidence="8" id="KW-0675">Receptor</keyword>
<dbReference type="InterPro" id="IPR000162">
    <property type="entry name" value="GPCR_3_mtglu_rcpt"/>
</dbReference>
<organism evidence="14 15">
    <name type="scientific">Biomphalaria glabrata</name>
    <name type="common">Bloodfluke planorb</name>
    <name type="synonym">Freshwater snail</name>
    <dbReference type="NCBI Taxonomy" id="6526"/>
    <lineage>
        <taxon>Eukaryota</taxon>
        <taxon>Metazoa</taxon>
        <taxon>Spiralia</taxon>
        <taxon>Lophotrochozoa</taxon>
        <taxon>Mollusca</taxon>
        <taxon>Gastropoda</taxon>
        <taxon>Heterobranchia</taxon>
        <taxon>Euthyneura</taxon>
        <taxon>Panpulmonata</taxon>
        <taxon>Hygrophila</taxon>
        <taxon>Lymnaeoidea</taxon>
        <taxon>Planorbidae</taxon>
        <taxon>Biomphalaria</taxon>
    </lineage>
</organism>
<feature type="compositionally biased region" description="Polar residues" evidence="11">
    <location>
        <begin position="1017"/>
        <end position="1032"/>
    </location>
</feature>
<keyword evidence="9" id="KW-0325">Glycoprotein</keyword>
<evidence type="ECO:0000256" key="4">
    <source>
        <dbReference type="ARBA" id="ARBA00022692"/>
    </source>
</evidence>
<dbReference type="FunFam" id="2.10.50.30:FF:000001">
    <property type="entry name" value="metabotropic glutamate receptor 1"/>
    <property type="match status" value="1"/>
</dbReference>
<feature type="transmembrane region" description="Helical" evidence="12">
    <location>
        <begin position="819"/>
        <end position="840"/>
    </location>
</feature>
<feature type="transmembrane region" description="Helical" evidence="12">
    <location>
        <begin position="899"/>
        <end position="919"/>
    </location>
</feature>
<dbReference type="InterPro" id="IPR050726">
    <property type="entry name" value="mGluR"/>
</dbReference>
<evidence type="ECO:0000313" key="15">
    <source>
        <dbReference type="RefSeq" id="XP_055865143.1"/>
    </source>
</evidence>
<keyword evidence="3" id="KW-1003">Cell membrane</keyword>
<feature type="compositionally biased region" description="Basic residues" evidence="11">
    <location>
        <begin position="92"/>
        <end position="103"/>
    </location>
</feature>
<feature type="transmembrane region" description="Helical" evidence="12">
    <location>
        <begin position="27"/>
        <end position="49"/>
    </location>
</feature>
<dbReference type="Pfam" id="PF01094">
    <property type="entry name" value="ANF_receptor"/>
    <property type="match status" value="1"/>
</dbReference>
<keyword evidence="10" id="KW-0807">Transducer</keyword>
<dbReference type="InterPro" id="IPR017979">
    <property type="entry name" value="GPCR_3_CS"/>
</dbReference>
<keyword evidence="4 12" id="KW-0812">Transmembrane</keyword>
<dbReference type="RefSeq" id="XP_055865143.1">
    <property type="nucleotide sequence ID" value="XM_056009168.1"/>
</dbReference>
<dbReference type="GO" id="GO:0005886">
    <property type="term" value="C:plasma membrane"/>
    <property type="evidence" value="ECO:0007669"/>
    <property type="project" value="UniProtKB-SubCell"/>
</dbReference>
<dbReference type="PANTHER" id="PTHR24060">
    <property type="entry name" value="METABOTROPIC GLUTAMATE RECEPTOR"/>
    <property type="match status" value="1"/>
</dbReference>
<name>A0A9W2YQW3_BIOGL</name>
<feature type="transmembrane region" description="Helical" evidence="12">
    <location>
        <begin position="775"/>
        <end position="791"/>
    </location>
</feature>
<feature type="transmembrane region" description="Helical" evidence="12">
    <location>
        <begin position="925"/>
        <end position="948"/>
    </location>
</feature>
<keyword evidence="14" id="KW-1185">Reference proteome</keyword>
<evidence type="ECO:0000256" key="12">
    <source>
        <dbReference type="SAM" id="Phobius"/>
    </source>
</evidence>
<evidence type="ECO:0000256" key="7">
    <source>
        <dbReference type="ARBA" id="ARBA00023136"/>
    </source>
</evidence>
<dbReference type="GeneID" id="106059672"/>
<dbReference type="InterPro" id="IPR001828">
    <property type="entry name" value="ANF_lig-bd_rcpt"/>
</dbReference>
<keyword evidence="6" id="KW-0297">G-protein coupled receptor</keyword>
<proteinExistence type="inferred from homology"/>
<dbReference type="SUPFAM" id="SSF53822">
    <property type="entry name" value="Periplasmic binding protein-like I"/>
    <property type="match status" value="1"/>
</dbReference>
<gene>
    <name evidence="15" type="primary">LOC106059672</name>
</gene>
<dbReference type="OMA" id="KHWRQWV"/>
<dbReference type="FunFam" id="3.40.50.2300:FF:000145">
    <property type="entry name" value="Glutamate receptor, metabotropic"/>
    <property type="match status" value="1"/>
</dbReference>
<dbReference type="PROSITE" id="PS50259">
    <property type="entry name" value="G_PROTEIN_RECEP_F3_4"/>
    <property type="match status" value="1"/>
</dbReference>
<dbReference type="Pfam" id="PF00003">
    <property type="entry name" value="7tm_3"/>
    <property type="match status" value="1"/>
</dbReference>
<sequence>MKAKKGKGPSLQSGEVKLKHQGMHRPYSFHLGVFLVFVGVASLASTSFATNSFHMTSTPSDNFNGYKFQENFFKNSDHLFEMGKEDGDSGRSGRHNTRRHHRNPTTNINALTKARKPESDLFAEGMDDLLVESDSTVRLAPKHNLNYTWPIRELASLVDGDITIGALHMIHERSEEYGCGRIMDQGGIQALEVMLYTLDHINGKYGQPLIPGVHLGVLAKDDCDTDIYGLEQALDFIRGSITNIGGSSYKCKDGLPPENKVKVISGVIGAPSSQTSIQVANLLKLFRIPQISFFSTSPVLSNRDRFPYFFRTIPSDLYQAEAIVSLVTYFKWKYVSIVYEESSYGQQGFNEVEVLLRKTKDICIALREKLLKDSGVPTEQDYDKIVFKLLEKEFARGVIVFASDQEVAGLMRAVRRNDATGKFAWIGSDGWGARGLAFKGNEPELEGAVTVQPIAEEVKGFKEYFLNLTPTNNKRNPWFGEYWEDHFNCRYNGTPQTPYNHHNRTCTGDERITPGNFMMEAQLQFVSDSIMAFAYAFKEIHQKLCGSTRGVCDAMLTKMSGEYIKTHLHNVKFTGLSGQEFQFGQTGDGPSLYRILNFRKTEKGDYEWATVGFYRDAHLNITKAMKFRSSEPEFPTSVCSSKCGMQQYMEYIPGEPCCWYCKDCSAYEYRPVESRCEECPPGMLPSENMTDCIEIPPIYLRYTDAIALAAMAFASIGILATTATAIIFLKHNDTPVVKASGRELSFVLLFGIFLCYVMTFLLVSKPTKYVCGSQTVGIGFCFSVCYSAILTKTNRISRIFRAGKRTVKRPKFISPESQLIICASLVACQIIVSLIWLLTSPPKAMAFYARRDDHQLVCEAAIGFAYMIGFSYPIFLVLVCTVYAVITRKIPEAFNESKYIGFTMYTTCIIWAAFVVIYLSTSHNIQVRIATMCFSISLSATVALICMFTPKLYIILFRPERNVRKSMMGKNANVKLNNCSPGGRIDSGTQSDDFEMTRTLRSSGSFSSGYSRSTNATQTYSNGHSISTQTLDSVGDPRFGDDDVEL</sequence>
<dbReference type="OrthoDB" id="425344at2759"/>
<dbReference type="InterPro" id="IPR038550">
    <property type="entry name" value="GPCR_3_9-Cys_sf"/>
</dbReference>
<feature type="region of interest" description="Disordered" evidence="11">
    <location>
        <begin position="1017"/>
        <end position="1046"/>
    </location>
</feature>
<reference evidence="15" key="1">
    <citation type="submission" date="2025-08" db="UniProtKB">
        <authorList>
            <consortium name="RefSeq"/>
        </authorList>
    </citation>
    <scope>IDENTIFICATION</scope>
</reference>
<evidence type="ECO:0000259" key="13">
    <source>
        <dbReference type="PROSITE" id="PS50259"/>
    </source>
</evidence>
<feature type="transmembrane region" description="Helical" evidence="12">
    <location>
        <begin position="860"/>
        <end position="887"/>
    </location>
</feature>
<evidence type="ECO:0000256" key="1">
    <source>
        <dbReference type="ARBA" id="ARBA00004651"/>
    </source>
</evidence>
<evidence type="ECO:0000256" key="11">
    <source>
        <dbReference type="SAM" id="MobiDB-lite"/>
    </source>
</evidence>
<evidence type="ECO:0000256" key="2">
    <source>
        <dbReference type="ARBA" id="ARBA00007242"/>
    </source>
</evidence>
<dbReference type="InterPro" id="IPR000337">
    <property type="entry name" value="GPCR_3"/>
</dbReference>
<dbReference type="PRINTS" id="PR00248">
    <property type="entry name" value="GPCRMGR"/>
</dbReference>
<dbReference type="InterPro" id="IPR028082">
    <property type="entry name" value="Peripla_BP_I"/>
</dbReference>
<keyword evidence="7 12" id="KW-0472">Membrane</keyword>
<dbReference type="Gene3D" id="2.10.50.30">
    <property type="entry name" value="GPCR, family 3, nine cysteines domain"/>
    <property type="match status" value="1"/>
</dbReference>
<evidence type="ECO:0000256" key="9">
    <source>
        <dbReference type="ARBA" id="ARBA00023180"/>
    </source>
</evidence>